<keyword evidence="2" id="KW-0520">NAD</keyword>
<organism evidence="5 6">
    <name type="scientific">Cuniculiplasma divulgatum</name>
    <dbReference type="NCBI Taxonomy" id="1673428"/>
    <lineage>
        <taxon>Archaea</taxon>
        <taxon>Methanobacteriati</taxon>
        <taxon>Thermoplasmatota</taxon>
        <taxon>Thermoplasmata</taxon>
        <taxon>Thermoplasmatales</taxon>
        <taxon>Cuniculiplasmataceae</taxon>
        <taxon>Cuniculiplasma</taxon>
    </lineage>
</organism>
<accession>A0A1N5UPB9</accession>
<reference evidence="5 6" key="1">
    <citation type="submission" date="2016-04" db="EMBL/GenBank/DDBJ databases">
        <authorList>
            <person name="Evans L.H."/>
            <person name="Alamgir A."/>
            <person name="Owens N."/>
            <person name="Weber N.D."/>
            <person name="Virtaneva K."/>
            <person name="Barbian K."/>
            <person name="Babar A."/>
            <person name="Rosenke K."/>
        </authorList>
    </citation>
    <scope>NUCLEOTIDE SEQUENCE [LARGE SCALE GENOMIC DNA]</scope>
    <source>
        <strain evidence="6">S5(T) (JCM 30642 \VKM B-2941)</strain>
    </source>
</reference>
<dbReference type="InterPro" id="IPR036291">
    <property type="entry name" value="NAD(P)-bd_dom_sf"/>
</dbReference>
<protein>
    <submittedName>
        <fullName evidence="5">dTDP-D-glucose 4,6-dehydratase</fullName>
    </submittedName>
</protein>
<evidence type="ECO:0000313" key="5">
    <source>
        <dbReference type="EMBL" id="SIM61965.1"/>
    </source>
</evidence>
<dbReference type="PANTHER" id="PTHR43000">
    <property type="entry name" value="DTDP-D-GLUCOSE 4,6-DEHYDRATASE-RELATED"/>
    <property type="match status" value="1"/>
</dbReference>
<keyword evidence="3" id="KW-0456">Lyase</keyword>
<dbReference type="NCBIfam" id="TIGR01181">
    <property type="entry name" value="dTDP_gluc_dehyt"/>
    <property type="match status" value="1"/>
</dbReference>
<dbReference type="InterPro" id="IPR016040">
    <property type="entry name" value="NAD(P)-bd_dom"/>
</dbReference>
<evidence type="ECO:0000256" key="2">
    <source>
        <dbReference type="ARBA" id="ARBA00023027"/>
    </source>
</evidence>
<feature type="domain" description="NAD(P)-binding" evidence="4">
    <location>
        <begin position="4"/>
        <end position="303"/>
    </location>
</feature>
<comment type="cofactor">
    <cofactor evidence="1">
        <name>NAD(+)</name>
        <dbReference type="ChEBI" id="CHEBI:57540"/>
    </cofactor>
</comment>
<dbReference type="CDD" id="cd05246">
    <property type="entry name" value="dTDP_GD_SDR_e"/>
    <property type="match status" value="1"/>
</dbReference>
<name>A0A1N5UPB9_9ARCH</name>
<dbReference type="GeneID" id="41588304"/>
<dbReference type="Pfam" id="PF16363">
    <property type="entry name" value="GDP_Man_Dehyd"/>
    <property type="match status" value="1"/>
</dbReference>
<dbReference type="Gene3D" id="3.90.25.10">
    <property type="entry name" value="UDP-galactose 4-epimerase, domain 1"/>
    <property type="match status" value="1"/>
</dbReference>
<evidence type="ECO:0000313" key="6">
    <source>
        <dbReference type="Proteomes" id="UP000195607"/>
    </source>
</evidence>
<sequence length="316" mass="36430">MNILVTGGMGFIGSNYILNRMEKYDDFIYNMDSLTYASNPWYLEKIKNSPNYKFINDDINNISIHQDEFRDLDTVVNFAAESHVDNSIKDSLSFIKSNIMGTHALLEHARKNDLRFHQISTDEVYGALPVDSKEKFNVDSPYNPKNPYSATKASADMLVRSYCNTYGLKATISNCSNNFGPHQHREKLIPKTIINLMNNEKVPIYGDGRQIRDWIYVTDHCNGIDLILEKGKAGKTYLIGSDGEHSNIEVVNEIMHLMKKNTDMIKFVDDRPGHDRRYAIDASSIRKLGWKPEFNFNDALRQTVDHYMKNYENYIL</sequence>
<dbReference type="InterPro" id="IPR005888">
    <property type="entry name" value="dTDP_Gluc_deHydtase"/>
</dbReference>
<dbReference type="EMBL" id="LT671858">
    <property type="protein sequence ID" value="SIM61965.1"/>
    <property type="molecule type" value="Genomic_DNA"/>
</dbReference>
<dbReference type="Gene3D" id="3.40.50.720">
    <property type="entry name" value="NAD(P)-binding Rossmann-like Domain"/>
    <property type="match status" value="1"/>
</dbReference>
<dbReference type="GO" id="GO:0009225">
    <property type="term" value="P:nucleotide-sugar metabolic process"/>
    <property type="evidence" value="ECO:0007669"/>
    <property type="project" value="InterPro"/>
</dbReference>
<dbReference type="Proteomes" id="UP000195607">
    <property type="component" value="Chromosome I"/>
</dbReference>
<evidence type="ECO:0000259" key="4">
    <source>
        <dbReference type="Pfam" id="PF16363"/>
    </source>
</evidence>
<evidence type="ECO:0000256" key="1">
    <source>
        <dbReference type="ARBA" id="ARBA00001911"/>
    </source>
</evidence>
<dbReference type="GO" id="GO:0008460">
    <property type="term" value="F:dTDP-glucose 4,6-dehydratase activity"/>
    <property type="evidence" value="ECO:0007669"/>
    <property type="project" value="InterPro"/>
</dbReference>
<dbReference type="SUPFAM" id="SSF51735">
    <property type="entry name" value="NAD(P)-binding Rossmann-fold domains"/>
    <property type="match status" value="1"/>
</dbReference>
<gene>
    <name evidence="5" type="ORF">CSP5_1043</name>
</gene>
<evidence type="ECO:0000256" key="3">
    <source>
        <dbReference type="ARBA" id="ARBA00023239"/>
    </source>
</evidence>
<proteinExistence type="predicted"/>
<dbReference type="AlphaFoldDB" id="A0A1N5UPB9"/>
<dbReference type="RefSeq" id="WP_148689774.1">
    <property type="nucleotide sequence ID" value="NZ_LT671858.1"/>
</dbReference>